<reference evidence="5" key="1">
    <citation type="submission" date="2020-02" db="EMBL/GenBank/DDBJ databases">
        <authorList>
            <person name="Meier V. D."/>
        </authorList>
    </citation>
    <scope>NUCLEOTIDE SEQUENCE</scope>
    <source>
        <strain evidence="5">AVDCRST_MAG68</strain>
    </source>
</reference>
<evidence type="ECO:0000313" key="5">
    <source>
        <dbReference type="EMBL" id="CAA9332290.1"/>
    </source>
</evidence>
<dbReference type="Gene3D" id="3.10.105.10">
    <property type="entry name" value="Dipeptide-binding Protein, Domain 3"/>
    <property type="match status" value="1"/>
</dbReference>
<evidence type="ECO:0000259" key="4">
    <source>
        <dbReference type="Pfam" id="PF00496"/>
    </source>
</evidence>
<dbReference type="InterPro" id="IPR000914">
    <property type="entry name" value="SBP_5_dom"/>
</dbReference>
<dbReference type="AlphaFoldDB" id="A0A6J4LFF0"/>
<proteinExistence type="inferred from homology"/>
<feature type="chain" id="PRO_5026965625" evidence="3">
    <location>
        <begin position="19"/>
        <end position="543"/>
    </location>
</feature>
<dbReference type="PANTHER" id="PTHR30290">
    <property type="entry name" value="PERIPLASMIC BINDING COMPONENT OF ABC TRANSPORTER"/>
    <property type="match status" value="1"/>
</dbReference>
<sequence length="543" mass="59792">MPAAPRAFTIVGALALLAACGGGGGGENGKGGSGGAGQGGTAIVGILGNVQSFNPVTNTASTVQDIERYMLFTPLIQFDEKFQPRPYLAQSWTMDGDTGVTLKLRNDVKWHDGQPVTAEDVKFTFDLAKNPKATSGLVGSVYLTQVRSATVVDPYTIRFAFTNPHGQALEDFWWSPLPKHILGNVPPEQLTQHPFNQKPVGSGPFKFGEFRPTQSLVLEANPTFPAALGGRPKLDRVVFRMIPEATTLVTELLNGTADVIGWTLLPDQAAQVKSQQGNGFRLSNFPSREFYYVGWNNEREPFRDANVRRALGMAINKPQMIQGLLRGFGSPAHGVIPPWSPMYTNLSQADRYDPAAAKQLLAQAGWRDTNGDGIVEKNGRPLRFTLLTNSENQLRKDVAAFVQQQLKQVGADAQVRTIEFQTMLQQHKSREYDAVITGWVLDTFRVDPVALFSCAEAQKKGSPNRTGYCNPQLDQLMQTGMRTNDPAQGKQTWAQFSQLLHQEQPMTTLFWIDDMAGIGRRIQNVQMDPRSKLVSVASWTKGR</sequence>
<dbReference type="InterPro" id="IPR039424">
    <property type="entry name" value="SBP_5"/>
</dbReference>
<feature type="signal peptide" evidence="3">
    <location>
        <begin position="1"/>
        <end position="18"/>
    </location>
</feature>
<dbReference type="GO" id="GO:0043190">
    <property type="term" value="C:ATP-binding cassette (ABC) transporter complex"/>
    <property type="evidence" value="ECO:0007669"/>
    <property type="project" value="InterPro"/>
</dbReference>
<keyword evidence="2 3" id="KW-0732">Signal</keyword>
<dbReference type="GO" id="GO:0030288">
    <property type="term" value="C:outer membrane-bounded periplasmic space"/>
    <property type="evidence" value="ECO:0007669"/>
    <property type="project" value="UniProtKB-ARBA"/>
</dbReference>
<dbReference type="Gene3D" id="3.90.76.10">
    <property type="entry name" value="Dipeptide-binding Protein, Domain 1"/>
    <property type="match status" value="1"/>
</dbReference>
<comment type="similarity">
    <text evidence="1">Belongs to the bacterial solute-binding protein 5 family.</text>
</comment>
<dbReference type="GO" id="GO:0015833">
    <property type="term" value="P:peptide transport"/>
    <property type="evidence" value="ECO:0007669"/>
    <property type="project" value="TreeGrafter"/>
</dbReference>
<dbReference type="SUPFAM" id="SSF53850">
    <property type="entry name" value="Periplasmic binding protein-like II"/>
    <property type="match status" value="1"/>
</dbReference>
<dbReference type="PANTHER" id="PTHR30290:SF38">
    <property type="entry name" value="D,D-DIPEPTIDE-BINDING PERIPLASMIC PROTEIN DDPA-RELATED"/>
    <property type="match status" value="1"/>
</dbReference>
<evidence type="ECO:0000256" key="2">
    <source>
        <dbReference type="ARBA" id="ARBA00022729"/>
    </source>
</evidence>
<dbReference type="InterPro" id="IPR030678">
    <property type="entry name" value="Peptide/Ni-bd"/>
</dbReference>
<dbReference type="Pfam" id="PF00496">
    <property type="entry name" value="SBP_bac_5"/>
    <property type="match status" value="1"/>
</dbReference>
<evidence type="ECO:0000256" key="1">
    <source>
        <dbReference type="ARBA" id="ARBA00005695"/>
    </source>
</evidence>
<evidence type="ECO:0000256" key="3">
    <source>
        <dbReference type="SAM" id="SignalP"/>
    </source>
</evidence>
<feature type="domain" description="Solute-binding protein family 5" evidence="4">
    <location>
        <begin position="84"/>
        <end position="449"/>
    </location>
</feature>
<dbReference type="EMBL" id="CADCTW010000124">
    <property type="protein sequence ID" value="CAA9332290.1"/>
    <property type="molecule type" value="Genomic_DNA"/>
</dbReference>
<dbReference type="GO" id="GO:1904680">
    <property type="term" value="F:peptide transmembrane transporter activity"/>
    <property type="evidence" value="ECO:0007669"/>
    <property type="project" value="TreeGrafter"/>
</dbReference>
<gene>
    <name evidence="5" type="ORF">AVDCRST_MAG68-2489</name>
</gene>
<organism evidence="5">
    <name type="scientific">uncultured Gemmatimonadota bacterium</name>
    <dbReference type="NCBI Taxonomy" id="203437"/>
    <lineage>
        <taxon>Bacteria</taxon>
        <taxon>Pseudomonadati</taxon>
        <taxon>Gemmatimonadota</taxon>
        <taxon>environmental samples</taxon>
    </lineage>
</organism>
<dbReference type="PIRSF" id="PIRSF002741">
    <property type="entry name" value="MppA"/>
    <property type="match status" value="1"/>
</dbReference>
<name>A0A6J4LFF0_9BACT</name>
<dbReference type="Gene3D" id="3.40.190.10">
    <property type="entry name" value="Periplasmic binding protein-like II"/>
    <property type="match status" value="1"/>
</dbReference>
<dbReference type="PROSITE" id="PS51257">
    <property type="entry name" value="PROKAR_LIPOPROTEIN"/>
    <property type="match status" value="1"/>
</dbReference>
<accession>A0A6J4LFF0</accession>
<protein>
    <submittedName>
        <fullName evidence="5">Oligopeptide ABC transporter, periplasmic oligopeptide-binding protein OppA</fullName>
    </submittedName>
</protein>